<dbReference type="AlphaFoldDB" id="A0A437SHF0"/>
<evidence type="ECO:0000313" key="2">
    <source>
        <dbReference type="Proteomes" id="UP000286687"/>
    </source>
</evidence>
<dbReference type="EMBL" id="LDER01000218">
    <property type="protein sequence ID" value="RVU63215.1"/>
    <property type="molecule type" value="Genomic_DNA"/>
</dbReference>
<sequence length="90" mass="10619">MPGQKKRHLKVPSSDLNHFSFNNMYWTPIQFPFYHNYLHLFLRKIIRIYIGISLSVQQKGLTVTKTCLNVQNSRNDMVRSNGPLKEIKDI</sequence>
<reference evidence="1 2" key="1">
    <citation type="submission" date="2018-01" db="EMBL/GenBank/DDBJ databases">
        <title>Complete genome sequence of G25-42.</title>
        <authorList>
            <person name="Zheng Z."/>
            <person name="Sun M."/>
        </authorList>
    </citation>
    <scope>NUCLEOTIDE SEQUENCE [LARGE SCALE GENOMIC DNA]</scope>
    <source>
        <strain evidence="1 2">G25-42</strain>
    </source>
</reference>
<gene>
    <name evidence="1" type="ORF">BM74_16395</name>
</gene>
<evidence type="ECO:0000313" key="1">
    <source>
        <dbReference type="EMBL" id="RVU63215.1"/>
    </source>
</evidence>
<protein>
    <submittedName>
        <fullName evidence="1">Uncharacterized protein</fullName>
    </submittedName>
</protein>
<name>A0A437SHF0_BACTU</name>
<organism evidence="1 2">
    <name type="scientific">Bacillus thuringiensis</name>
    <dbReference type="NCBI Taxonomy" id="1428"/>
    <lineage>
        <taxon>Bacteria</taxon>
        <taxon>Bacillati</taxon>
        <taxon>Bacillota</taxon>
        <taxon>Bacilli</taxon>
        <taxon>Bacillales</taxon>
        <taxon>Bacillaceae</taxon>
        <taxon>Bacillus</taxon>
        <taxon>Bacillus cereus group</taxon>
    </lineage>
</organism>
<proteinExistence type="predicted"/>
<comment type="caution">
    <text evidence="1">The sequence shown here is derived from an EMBL/GenBank/DDBJ whole genome shotgun (WGS) entry which is preliminary data.</text>
</comment>
<dbReference type="Proteomes" id="UP000286687">
    <property type="component" value="Unassembled WGS sequence"/>
</dbReference>
<accession>A0A437SHF0</accession>